<feature type="region of interest" description="Disordered" evidence="1">
    <location>
        <begin position="1"/>
        <end position="35"/>
    </location>
</feature>
<feature type="compositionally biased region" description="Basic and acidic residues" evidence="1">
    <location>
        <begin position="86"/>
        <end position="103"/>
    </location>
</feature>
<protein>
    <submittedName>
        <fullName evidence="2">Uncharacterized protein</fullName>
    </submittedName>
</protein>
<reference evidence="2 3" key="1">
    <citation type="journal article" date="2020" name="bioRxiv">
        <title>Whole genome comparisons of ergot fungi reveals the divergence and evolution of species within the genus Claviceps are the result of varying mechanisms driving genome evolution and host range expansion.</title>
        <authorList>
            <person name="Wyka S.A."/>
            <person name="Mondo S.J."/>
            <person name="Liu M."/>
            <person name="Dettman J."/>
            <person name="Nalam V."/>
            <person name="Broders K.D."/>
        </authorList>
    </citation>
    <scope>NUCLEOTIDE SEQUENCE [LARGE SCALE GENOMIC DNA]</scope>
    <source>
        <strain evidence="2 3">LM576</strain>
    </source>
</reference>
<accession>A0A9P7PVE0</accession>
<keyword evidence="3" id="KW-1185">Reference proteome</keyword>
<evidence type="ECO:0000313" key="2">
    <source>
        <dbReference type="EMBL" id="KAG6104921.1"/>
    </source>
</evidence>
<proteinExistence type="predicted"/>
<dbReference type="EMBL" id="SRQM01000906">
    <property type="protein sequence ID" value="KAG6104921.1"/>
    <property type="molecule type" value="Genomic_DNA"/>
</dbReference>
<feature type="region of interest" description="Disordered" evidence="1">
    <location>
        <begin position="64"/>
        <end position="109"/>
    </location>
</feature>
<gene>
    <name evidence="2" type="ORF">E4U13_008175</name>
</gene>
<evidence type="ECO:0000256" key="1">
    <source>
        <dbReference type="SAM" id="MobiDB-lite"/>
    </source>
</evidence>
<organism evidence="2 3">
    <name type="scientific">Claviceps humidiphila</name>
    <dbReference type="NCBI Taxonomy" id="1294629"/>
    <lineage>
        <taxon>Eukaryota</taxon>
        <taxon>Fungi</taxon>
        <taxon>Dikarya</taxon>
        <taxon>Ascomycota</taxon>
        <taxon>Pezizomycotina</taxon>
        <taxon>Sordariomycetes</taxon>
        <taxon>Hypocreomycetidae</taxon>
        <taxon>Hypocreales</taxon>
        <taxon>Clavicipitaceae</taxon>
        <taxon>Claviceps</taxon>
    </lineage>
</organism>
<dbReference type="AlphaFoldDB" id="A0A9P7PVE0"/>
<name>A0A9P7PVE0_9HYPO</name>
<evidence type="ECO:0000313" key="3">
    <source>
        <dbReference type="Proteomes" id="UP000732380"/>
    </source>
</evidence>
<dbReference type="Proteomes" id="UP000732380">
    <property type="component" value="Unassembled WGS sequence"/>
</dbReference>
<sequence length="109" mass="12135">MSQVSDCVREVHAKSSVKSVKRDNDDDGSNTDNPHSFVQFIPRLSMVLWQLLKFMQASRATRIDLSPAGGSEPRDGLASQLFFGTSKDETSHENEPIAEHEESLTQNCL</sequence>
<comment type="caution">
    <text evidence="2">The sequence shown here is derived from an EMBL/GenBank/DDBJ whole genome shotgun (WGS) entry which is preliminary data.</text>
</comment>